<feature type="region of interest" description="Disordered" evidence="1">
    <location>
        <begin position="180"/>
        <end position="214"/>
    </location>
</feature>
<evidence type="ECO:0000256" key="1">
    <source>
        <dbReference type="SAM" id="MobiDB-lite"/>
    </source>
</evidence>
<feature type="region of interest" description="Disordered" evidence="1">
    <location>
        <begin position="1"/>
        <end position="20"/>
    </location>
</feature>
<dbReference type="OrthoDB" id="526572at2759"/>
<sequence length="214" mass="23710">MDVQSSGPEKQPAQIWRSSDEDFTAVGTGGQLRPLYFSTPDGDAMIYKADIEEGTRLFGIQAQKSWKITKVQAYSSDMGTARDPTGMEPTRKPFHHDYRHYKYFGFAGKGAKTSWGYNPKYSVIYNELHSISPTYTSMATPAVEAPPPVPLRETMEGPRRPLTPGEKELIKFFRNHSHAHEGKPSLLAPASEDTARGNDNGDLGRPCSNCRAVA</sequence>
<dbReference type="AlphaFoldDB" id="A0A250X367"/>
<organism evidence="2 3">
    <name type="scientific">Chlamydomonas eustigma</name>
    <dbReference type="NCBI Taxonomy" id="1157962"/>
    <lineage>
        <taxon>Eukaryota</taxon>
        <taxon>Viridiplantae</taxon>
        <taxon>Chlorophyta</taxon>
        <taxon>core chlorophytes</taxon>
        <taxon>Chlorophyceae</taxon>
        <taxon>CS clade</taxon>
        <taxon>Chlamydomonadales</taxon>
        <taxon>Chlamydomonadaceae</taxon>
        <taxon>Chlamydomonas</taxon>
    </lineage>
</organism>
<comment type="caution">
    <text evidence="2">The sequence shown here is derived from an EMBL/GenBank/DDBJ whole genome shotgun (WGS) entry which is preliminary data.</text>
</comment>
<evidence type="ECO:0000313" key="3">
    <source>
        <dbReference type="Proteomes" id="UP000232323"/>
    </source>
</evidence>
<protein>
    <submittedName>
        <fullName evidence="2">Uncharacterized protein</fullName>
    </submittedName>
</protein>
<accession>A0A250X367</accession>
<evidence type="ECO:0000313" key="2">
    <source>
        <dbReference type="EMBL" id="GAX77505.1"/>
    </source>
</evidence>
<keyword evidence="3" id="KW-1185">Reference proteome</keyword>
<name>A0A250X367_9CHLO</name>
<reference evidence="2 3" key="1">
    <citation type="submission" date="2017-08" db="EMBL/GenBank/DDBJ databases">
        <title>Acidophilic green algal genome provides insights into adaptation to an acidic environment.</title>
        <authorList>
            <person name="Hirooka S."/>
            <person name="Hirose Y."/>
            <person name="Kanesaki Y."/>
            <person name="Higuchi S."/>
            <person name="Fujiwara T."/>
            <person name="Onuma R."/>
            <person name="Era A."/>
            <person name="Ohbayashi R."/>
            <person name="Uzuka A."/>
            <person name="Nozaki H."/>
            <person name="Yoshikawa H."/>
            <person name="Miyagishima S.Y."/>
        </authorList>
    </citation>
    <scope>NUCLEOTIDE SEQUENCE [LARGE SCALE GENOMIC DNA]</scope>
    <source>
        <strain evidence="2 3">NIES-2499</strain>
    </source>
</reference>
<dbReference type="Proteomes" id="UP000232323">
    <property type="component" value="Unassembled WGS sequence"/>
</dbReference>
<dbReference type="EMBL" id="BEGY01000025">
    <property type="protein sequence ID" value="GAX77505.1"/>
    <property type="molecule type" value="Genomic_DNA"/>
</dbReference>
<proteinExistence type="predicted"/>
<gene>
    <name evidence="2" type="ORF">CEUSTIGMA_g4949.t1</name>
</gene>